<proteinExistence type="predicted"/>
<organism evidence="1 2">
    <name type="scientific">Popillia japonica</name>
    <name type="common">Japanese beetle</name>
    <dbReference type="NCBI Taxonomy" id="7064"/>
    <lineage>
        <taxon>Eukaryota</taxon>
        <taxon>Metazoa</taxon>
        <taxon>Ecdysozoa</taxon>
        <taxon>Arthropoda</taxon>
        <taxon>Hexapoda</taxon>
        <taxon>Insecta</taxon>
        <taxon>Pterygota</taxon>
        <taxon>Neoptera</taxon>
        <taxon>Endopterygota</taxon>
        <taxon>Coleoptera</taxon>
        <taxon>Polyphaga</taxon>
        <taxon>Scarabaeiformia</taxon>
        <taxon>Scarabaeidae</taxon>
        <taxon>Rutelinae</taxon>
        <taxon>Popillia</taxon>
    </lineage>
</organism>
<evidence type="ECO:0000313" key="1">
    <source>
        <dbReference type="EMBL" id="KAK9708313.1"/>
    </source>
</evidence>
<dbReference type="EMBL" id="JASPKY010000332">
    <property type="protein sequence ID" value="KAK9708313.1"/>
    <property type="molecule type" value="Genomic_DNA"/>
</dbReference>
<name>A0AAW1JTK1_POPJA</name>
<sequence>MLLNFRSSEVEFSSYYRIIATSSVIIKIIYSDYNRRNPLRIADDPLSNALEVNAVLESRRKNAVSLKVESARTHISSSSAALEPRFITTPSVIIKIIYSDFKPRNPLRIADYQSKGVSSVDSI</sequence>
<dbReference type="AlphaFoldDB" id="A0AAW1JTK1"/>
<evidence type="ECO:0000313" key="2">
    <source>
        <dbReference type="Proteomes" id="UP001458880"/>
    </source>
</evidence>
<keyword evidence="2" id="KW-1185">Reference proteome</keyword>
<dbReference type="Proteomes" id="UP001458880">
    <property type="component" value="Unassembled WGS sequence"/>
</dbReference>
<accession>A0AAW1JTK1</accession>
<reference evidence="1 2" key="1">
    <citation type="journal article" date="2024" name="BMC Genomics">
        <title>De novo assembly and annotation of Popillia japonica's genome with initial clues to its potential as an invasive pest.</title>
        <authorList>
            <person name="Cucini C."/>
            <person name="Boschi S."/>
            <person name="Funari R."/>
            <person name="Cardaioli E."/>
            <person name="Iannotti N."/>
            <person name="Marturano G."/>
            <person name="Paoli F."/>
            <person name="Bruttini M."/>
            <person name="Carapelli A."/>
            <person name="Frati F."/>
            <person name="Nardi F."/>
        </authorList>
    </citation>
    <scope>NUCLEOTIDE SEQUENCE [LARGE SCALE GENOMIC DNA]</scope>
    <source>
        <strain evidence="1">DMR45628</strain>
    </source>
</reference>
<comment type="caution">
    <text evidence="1">The sequence shown here is derived from an EMBL/GenBank/DDBJ whole genome shotgun (WGS) entry which is preliminary data.</text>
</comment>
<protein>
    <submittedName>
        <fullName evidence="1">Uncharacterized protein</fullName>
    </submittedName>
</protein>
<gene>
    <name evidence="1" type="ORF">QE152_g27262</name>
</gene>